<feature type="domain" description="Fibronectin type-III" evidence="3">
    <location>
        <begin position="534"/>
        <end position="637"/>
    </location>
</feature>
<keyword evidence="5" id="KW-1185">Reference proteome</keyword>
<dbReference type="Gene3D" id="2.60.40.10">
    <property type="entry name" value="Immunoglobulins"/>
    <property type="match status" value="4"/>
</dbReference>
<keyword evidence="1" id="KW-0812">Transmembrane</keyword>
<accession>A0A9J6CCQ8</accession>
<evidence type="ECO:0000256" key="1">
    <source>
        <dbReference type="SAM" id="Phobius"/>
    </source>
</evidence>
<keyword evidence="2" id="KW-0732">Signal</keyword>
<dbReference type="PROSITE" id="PS50853">
    <property type="entry name" value="FN3"/>
    <property type="match status" value="2"/>
</dbReference>
<dbReference type="InterPro" id="IPR003961">
    <property type="entry name" value="FN3_dom"/>
</dbReference>
<sequence length="1119" mass="128722">MLHIVLVAFIVFFIICGIEGVQNGGLKSDTYAKINETFELRCSVSQSGGKLDFYDDNDDIIPESFLKRIDDSCVIYTNSYSKPTRKNITCKRKDEQRNRLDNIGMSAIWVDGEIAPVSDFKCRTRDFQNLTCSFKSPMSLITPKYELKYISKHSKNNKKKPLECAVELESQGNHSCRINLPNVSIKAVFNFTLYANKEKLNYSKVEKFEIHLLESLVPRKLEAAFVRVSKPQHNSASNASIVFKLPRELEKASRELMFDVHLKAKEESESKWKYLSFSNYEENAGEKYLSLKDLEFANTIYQYKVRIKSKTSQDIDEMWSPYFMKTFKTNPKPPEMIAKVCKNCFNIMDNGNIFLHWMEVSKFYQNGDNFSYLVHILNEEKKILYEERHEKSMLMIPKDINATAVTVHIYSSNDLGLSKHHSIAYIPIIENKNLLNIKKELIDGIGYKLSWKLEAVDAFDVVSYTVLFCRQKNELPNQCDSSIKFIELSSNDFEFVLNTTAHSYQFGVAVNIRGQVSGFQWAKCTASKPNEIGVLRSIWSRFVTEHFILLEWKLNCADKDIVYGYNITYCIIADYDRNLCMENPKHEIILDNHDNRNIYQISSLKPYKQYNISVAMISTSERTGAFSTPITIRTLEASPSAPRNLQAIDVTANSITLLWQRPLEVNGPSLTYQLWCNEKRFIIDNNQTMNVSYRHTIENLKAFAHYTVTVVACTRNCSDSSGSLNLKTKMGKPGRISQFQLELFDNRTILFNWEPPNYLGGHLNYYLLKMWTDNENYRFYKINGQQTDCIIKAFTCDNSNVNFAIKAVNINESAVFKDLFLNYSTECQLISSNYDNQNGHLHGEYSDPETIMCGFGYKNLIAMAIASPTEVAITTLFLLSILGFLIYVLFRIYNRIQEMKDIHIVWPAGMESDSYDKPENSIISRNNSDGDLMKLDIVMSHSLNNNNNNNSFTYNLSDIKEESYRDLEIYEEAFKNNEMEQKSCHKIKDFVRVPFIPKSKTCEKFSNASLDDYKRSHSVPTSPYKEISKDHNTDQSAGYMKMYSPVRSNNSINKIVAAGYCDMSGKSSLTNINHSNEIKSFIRDSQLNNGYIQRKSIISKPFPIVINSNGYVGLKNVKN</sequence>
<dbReference type="InterPro" id="IPR050713">
    <property type="entry name" value="RTP_Phos/Ushers"/>
</dbReference>
<dbReference type="Pfam" id="PF00041">
    <property type="entry name" value="fn3"/>
    <property type="match status" value="1"/>
</dbReference>
<feature type="transmembrane region" description="Helical" evidence="1">
    <location>
        <begin position="871"/>
        <end position="890"/>
    </location>
</feature>
<feature type="chain" id="PRO_5039922189" description="Fibronectin type-III domain-containing protein" evidence="2">
    <location>
        <begin position="21"/>
        <end position="1119"/>
    </location>
</feature>
<proteinExistence type="predicted"/>
<protein>
    <recommendedName>
        <fullName evidence="3">Fibronectin type-III domain-containing protein</fullName>
    </recommendedName>
</protein>
<feature type="signal peptide" evidence="2">
    <location>
        <begin position="1"/>
        <end position="20"/>
    </location>
</feature>
<dbReference type="GO" id="GO:0016020">
    <property type="term" value="C:membrane"/>
    <property type="evidence" value="ECO:0007669"/>
    <property type="project" value="UniProtKB-SubCell"/>
</dbReference>
<dbReference type="OrthoDB" id="6381660at2759"/>
<gene>
    <name evidence="4" type="ORF">PVAND_009259</name>
</gene>
<dbReference type="SUPFAM" id="SSF49265">
    <property type="entry name" value="Fibronectin type III"/>
    <property type="match status" value="3"/>
</dbReference>
<dbReference type="PANTHER" id="PTHR46957">
    <property type="entry name" value="CYTOKINE RECEPTOR"/>
    <property type="match status" value="1"/>
</dbReference>
<evidence type="ECO:0000313" key="5">
    <source>
        <dbReference type="Proteomes" id="UP001107558"/>
    </source>
</evidence>
<dbReference type="InterPro" id="IPR036116">
    <property type="entry name" value="FN3_sf"/>
</dbReference>
<evidence type="ECO:0000259" key="3">
    <source>
        <dbReference type="PROSITE" id="PS50853"/>
    </source>
</evidence>
<dbReference type="Proteomes" id="UP001107558">
    <property type="component" value="Chromosome 1"/>
</dbReference>
<evidence type="ECO:0000256" key="2">
    <source>
        <dbReference type="SAM" id="SignalP"/>
    </source>
</evidence>
<organism evidence="4 5">
    <name type="scientific">Polypedilum vanderplanki</name>
    <name type="common">Sleeping chironomid midge</name>
    <dbReference type="NCBI Taxonomy" id="319348"/>
    <lineage>
        <taxon>Eukaryota</taxon>
        <taxon>Metazoa</taxon>
        <taxon>Ecdysozoa</taxon>
        <taxon>Arthropoda</taxon>
        <taxon>Hexapoda</taxon>
        <taxon>Insecta</taxon>
        <taxon>Pterygota</taxon>
        <taxon>Neoptera</taxon>
        <taxon>Endopterygota</taxon>
        <taxon>Diptera</taxon>
        <taxon>Nematocera</taxon>
        <taxon>Chironomoidea</taxon>
        <taxon>Chironomidae</taxon>
        <taxon>Chironominae</taxon>
        <taxon>Polypedilum</taxon>
        <taxon>Polypedilum</taxon>
    </lineage>
</organism>
<dbReference type="InterPro" id="IPR013783">
    <property type="entry name" value="Ig-like_fold"/>
</dbReference>
<dbReference type="EMBL" id="JADBJN010000001">
    <property type="protein sequence ID" value="KAG5679709.1"/>
    <property type="molecule type" value="Genomic_DNA"/>
</dbReference>
<dbReference type="PANTHER" id="PTHR46957:SF3">
    <property type="entry name" value="CYTOKINE RECEPTOR"/>
    <property type="match status" value="1"/>
</dbReference>
<keyword evidence="1" id="KW-1133">Transmembrane helix</keyword>
<keyword evidence="1" id="KW-0472">Membrane</keyword>
<name>A0A9J6CCQ8_POLVA</name>
<dbReference type="AlphaFoldDB" id="A0A9J6CCQ8"/>
<comment type="caution">
    <text evidence="4">The sequence shown here is derived from an EMBL/GenBank/DDBJ whole genome shotgun (WGS) entry which is preliminary data.</text>
</comment>
<dbReference type="CDD" id="cd00063">
    <property type="entry name" value="FN3"/>
    <property type="match status" value="2"/>
</dbReference>
<feature type="domain" description="Fibronectin type-III" evidence="3">
    <location>
        <begin position="641"/>
        <end position="731"/>
    </location>
</feature>
<dbReference type="SMART" id="SM00060">
    <property type="entry name" value="FN3"/>
    <property type="match status" value="3"/>
</dbReference>
<evidence type="ECO:0000313" key="4">
    <source>
        <dbReference type="EMBL" id="KAG5679709.1"/>
    </source>
</evidence>
<reference evidence="4" key="1">
    <citation type="submission" date="2021-03" db="EMBL/GenBank/DDBJ databases">
        <title>Chromosome level genome of the anhydrobiotic midge Polypedilum vanderplanki.</title>
        <authorList>
            <person name="Yoshida Y."/>
            <person name="Kikawada T."/>
            <person name="Gusev O."/>
        </authorList>
    </citation>
    <scope>NUCLEOTIDE SEQUENCE</scope>
    <source>
        <strain evidence="4">NIAS01</strain>
        <tissue evidence="4">Whole body or cell culture</tissue>
    </source>
</reference>